<comment type="caution">
    <text evidence="1">The sequence shown here is derived from an EMBL/GenBank/DDBJ whole genome shotgun (WGS) entry which is preliminary data.</text>
</comment>
<dbReference type="Pfam" id="PF03885">
    <property type="entry name" value="DUF327"/>
    <property type="match status" value="1"/>
</dbReference>
<evidence type="ECO:0000313" key="2">
    <source>
        <dbReference type="Proteomes" id="UP000808914"/>
    </source>
</evidence>
<dbReference type="EMBL" id="JAFBER010000021">
    <property type="protein sequence ID" value="MBM7646484.1"/>
    <property type="molecule type" value="Genomic_DNA"/>
</dbReference>
<dbReference type="Gene3D" id="1.20.120.490">
    <property type="entry name" value="Hypothetical protein TM1646-like domain"/>
    <property type="match status" value="1"/>
</dbReference>
<reference evidence="1 2" key="1">
    <citation type="submission" date="2021-01" db="EMBL/GenBank/DDBJ databases">
        <title>Genomic Encyclopedia of Type Strains, Phase IV (KMG-IV): sequencing the most valuable type-strain genomes for metagenomic binning, comparative biology and taxonomic classification.</title>
        <authorList>
            <person name="Goeker M."/>
        </authorList>
    </citation>
    <scope>NUCLEOTIDE SEQUENCE [LARGE SCALE GENOMIC DNA]</scope>
    <source>
        <strain evidence="1 2">DSM 28236</strain>
    </source>
</reference>
<dbReference type="InterPro" id="IPR005585">
    <property type="entry name" value="DUF327"/>
</dbReference>
<sequence length="147" mass="16667">MSVKVSKEQLIRNVLKNPELQATGKTQTSFQQNIKRQQGKLQEEILGQLLNKIEGQANRLAVSQTIKDVQLYKSYIQQLIKEVLQSGLEMKQSKSWHPSSAHRQALVKKIDQKLIQLTDEVLNKHTDSISLLAKLGEIKGLLINLCI</sequence>
<keyword evidence="2" id="KW-1185">Reference proteome</keyword>
<accession>A0ABS2Q2G5</accession>
<name>A0ABS2Q2G5_9BACL</name>
<dbReference type="Proteomes" id="UP000808914">
    <property type="component" value="Unassembled WGS sequence"/>
</dbReference>
<evidence type="ECO:0000313" key="1">
    <source>
        <dbReference type="EMBL" id="MBM7646484.1"/>
    </source>
</evidence>
<dbReference type="RefSeq" id="WP_205004362.1">
    <property type="nucleotide sequence ID" value="NZ_JAFBER010000021.1"/>
</dbReference>
<proteinExistence type="predicted"/>
<protein>
    <submittedName>
        <fullName evidence="1">Uncharacterized protein YaaR (DUF327 family)</fullName>
    </submittedName>
</protein>
<gene>
    <name evidence="1" type="ORF">JOD45_002712</name>
</gene>
<dbReference type="InterPro" id="IPR024042">
    <property type="entry name" value="TM1646-like_dom_sf"/>
</dbReference>
<dbReference type="SUPFAM" id="SSF158397">
    <property type="entry name" value="TM1646-like"/>
    <property type="match status" value="1"/>
</dbReference>
<organism evidence="1 2">
    <name type="scientific">Scopulibacillus daqui</name>
    <dbReference type="NCBI Taxonomy" id="1469162"/>
    <lineage>
        <taxon>Bacteria</taxon>
        <taxon>Bacillati</taxon>
        <taxon>Bacillota</taxon>
        <taxon>Bacilli</taxon>
        <taxon>Bacillales</taxon>
        <taxon>Sporolactobacillaceae</taxon>
        <taxon>Scopulibacillus</taxon>
    </lineage>
</organism>